<comment type="caution">
    <text evidence="2">The sequence shown here is derived from an EMBL/GenBank/DDBJ whole genome shotgun (WGS) entry which is preliminary data.</text>
</comment>
<sequence>MSSCLQPCLHGCLVFAAKYLLPEPEGLGYAPDDSLCADRGAGVSYQEQALEVHCERRRIEQFMLTGRGPTVWDEYNDFPVVVQFNRLPWAEWAVPAPKRSCMKGGRKTAMSKHAKTAASLPCGSSSDASPLLPFPQQAPGEGSWMSRLPPTGAAFEIGKEREEPVLLGRRVITHLKVGDDEAAPKQAAVPAEVPRHLNRAELVDWLHEAVARRD</sequence>
<name>A0AA36IG10_9DINO</name>
<evidence type="ECO:0000313" key="3">
    <source>
        <dbReference type="Proteomes" id="UP001178507"/>
    </source>
</evidence>
<proteinExistence type="predicted"/>
<feature type="region of interest" description="Disordered" evidence="1">
    <location>
        <begin position="118"/>
        <end position="146"/>
    </location>
</feature>
<protein>
    <submittedName>
        <fullName evidence="2">Uncharacterized protein</fullName>
    </submittedName>
</protein>
<keyword evidence="3" id="KW-1185">Reference proteome</keyword>
<dbReference type="AlphaFoldDB" id="A0AA36IG10"/>
<accession>A0AA36IG10</accession>
<reference evidence="2" key="1">
    <citation type="submission" date="2023-08" db="EMBL/GenBank/DDBJ databases">
        <authorList>
            <person name="Chen Y."/>
            <person name="Shah S."/>
            <person name="Dougan E. K."/>
            <person name="Thang M."/>
            <person name="Chan C."/>
        </authorList>
    </citation>
    <scope>NUCLEOTIDE SEQUENCE</scope>
</reference>
<gene>
    <name evidence="2" type="ORF">EVOR1521_LOCUS12178</name>
</gene>
<organism evidence="2 3">
    <name type="scientific">Effrenium voratum</name>
    <dbReference type="NCBI Taxonomy" id="2562239"/>
    <lineage>
        <taxon>Eukaryota</taxon>
        <taxon>Sar</taxon>
        <taxon>Alveolata</taxon>
        <taxon>Dinophyceae</taxon>
        <taxon>Suessiales</taxon>
        <taxon>Symbiodiniaceae</taxon>
        <taxon>Effrenium</taxon>
    </lineage>
</organism>
<dbReference type="Proteomes" id="UP001178507">
    <property type="component" value="Unassembled WGS sequence"/>
</dbReference>
<dbReference type="EMBL" id="CAUJNA010001258">
    <property type="protein sequence ID" value="CAJ1385609.1"/>
    <property type="molecule type" value="Genomic_DNA"/>
</dbReference>
<evidence type="ECO:0000256" key="1">
    <source>
        <dbReference type="SAM" id="MobiDB-lite"/>
    </source>
</evidence>
<evidence type="ECO:0000313" key="2">
    <source>
        <dbReference type="EMBL" id="CAJ1385609.1"/>
    </source>
</evidence>